<accession>A0A4R8M1G9</accession>
<evidence type="ECO:0000256" key="9">
    <source>
        <dbReference type="ARBA" id="ARBA00047913"/>
    </source>
</evidence>
<evidence type="ECO:0000259" key="11">
    <source>
        <dbReference type="SMART" id="SM00845"/>
    </source>
</evidence>
<feature type="domain" description="Asn/Gln amidotransferase" evidence="11">
    <location>
        <begin position="342"/>
        <end position="492"/>
    </location>
</feature>
<dbReference type="PANTHER" id="PTHR11659:SF0">
    <property type="entry name" value="GLUTAMYL-TRNA(GLN) AMIDOTRANSFERASE SUBUNIT B, MITOCHONDRIAL"/>
    <property type="match status" value="1"/>
</dbReference>
<dbReference type="GO" id="GO:0006412">
    <property type="term" value="P:translation"/>
    <property type="evidence" value="ECO:0007669"/>
    <property type="project" value="UniProtKB-UniRule"/>
</dbReference>
<dbReference type="SMART" id="SM00845">
    <property type="entry name" value="GatB_Yqey"/>
    <property type="match status" value="1"/>
</dbReference>
<keyword evidence="13" id="KW-1185">Reference proteome</keyword>
<evidence type="ECO:0000256" key="2">
    <source>
        <dbReference type="ARBA" id="ARBA00011123"/>
    </source>
</evidence>
<dbReference type="NCBIfam" id="NF004014">
    <property type="entry name" value="PRK05477.1-4"/>
    <property type="match status" value="1"/>
</dbReference>
<evidence type="ECO:0000256" key="6">
    <source>
        <dbReference type="ARBA" id="ARBA00022917"/>
    </source>
</evidence>
<keyword evidence="6 10" id="KW-0648">Protein biosynthesis</keyword>
<name>A0A4R8M1G9_9BACT</name>
<dbReference type="SUPFAM" id="SSF89095">
    <property type="entry name" value="GatB/YqeY motif"/>
    <property type="match status" value="1"/>
</dbReference>
<dbReference type="InterPro" id="IPR003789">
    <property type="entry name" value="Asn/Gln_tRNA_amidoTrase-B-like"/>
</dbReference>
<evidence type="ECO:0000256" key="7">
    <source>
        <dbReference type="ARBA" id="ARBA00024799"/>
    </source>
</evidence>
<dbReference type="InterPro" id="IPR017958">
    <property type="entry name" value="Gln-tRNA_amidoTrfase_suB_CS"/>
</dbReference>
<dbReference type="Proteomes" id="UP000295066">
    <property type="component" value="Unassembled WGS sequence"/>
</dbReference>
<comment type="similarity">
    <text evidence="1 10">Belongs to the GatB/GatE family. GatB subfamily.</text>
</comment>
<comment type="function">
    <text evidence="7 10">Allows the formation of correctly charged Asn-tRNA(Asn) or Gln-tRNA(Gln) through the transamidation of misacylated Asp-tRNA(Asn) or Glu-tRNA(Gln) in organisms which lack either or both of asparaginyl-tRNA or glutaminyl-tRNA synthetases. The reaction takes place in the presence of glutamine and ATP through an activated phospho-Asp-tRNA(Asn) or phospho-Glu-tRNA(Gln).</text>
</comment>
<dbReference type="AlphaFoldDB" id="A0A4R8M1G9"/>
<evidence type="ECO:0000256" key="8">
    <source>
        <dbReference type="ARBA" id="ARBA00047380"/>
    </source>
</evidence>
<gene>
    <name evidence="10" type="primary">gatB</name>
    <name evidence="12" type="ORF">C8D99_12117</name>
</gene>
<evidence type="ECO:0000313" key="12">
    <source>
        <dbReference type="EMBL" id="TDY55892.1"/>
    </source>
</evidence>
<evidence type="ECO:0000256" key="1">
    <source>
        <dbReference type="ARBA" id="ARBA00005306"/>
    </source>
</evidence>
<dbReference type="OrthoDB" id="9804078at2"/>
<evidence type="ECO:0000256" key="4">
    <source>
        <dbReference type="ARBA" id="ARBA00022741"/>
    </source>
</evidence>
<dbReference type="NCBIfam" id="TIGR00133">
    <property type="entry name" value="gatB"/>
    <property type="match status" value="1"/>
</dbReference>
<dbReference type="GO" id="GO:0016740">
    <property type="term" value="F:transferase activity"/>
    <property type="evidence" value="ECO:0007669"/>
    <property type="project" value="UniProtKB-KW"/>
</dbReference>
<keyword evidence="5 10" id="KW-0067">ATP-binding</keyword>
<sequence length="496" mass="54208">MTFRYIPVIGLEIHVQLSTATKIFCPCSTDYIGAEPNTNVCPVCLGLPGSLPVLNKRAVELGVRAGLALSCAIRNHTVFHRKNYFYPDLPKAYQISQYDLPLAEGGEIFIPGDDGRPRRIRITRLHLEEDAGKLVHSAADGRLEGAALSFVDYNRGGVPLAEIVSEPDITSPGEAREYVARIRQTVRYLGVSDGDMERGSLRVDANVSVKKTDETSGEVLYWGERTEIKNMNSLRAVERALQYEIRRQTAVLAGGGALERETRHWNDGEGVTTSMRSKEAANDYRYFPDPDIPPIVVTEELLESTRNALPELPWAKERRFAEEYGLPEADAAFMAESLPVALYFEECVAGGASPLRAANWIRTEVFRVMNEKGLSMDAFPVKPSALAELVALVDGGKLSTTVAREVFACLAEGRSLKDALETAGASPGGLSAEEVEQMVDQVLLANGDVVEEIRSGGDPKGKKIKFLAGLVMRKARGQADAAAVSGILERRLGEER</sequence>
<dbReference type="GO" id="GO:0070681">
    <property type="term" value="P:glutaminyl-tRNAGln biosynthesis via transamidation"/>
    <property type="evidence" value="ECO:0007669"/>
    <property type="project" value="TreeGrafter"/>
</dbReference>
<organism evidence="12 13">
    <name type="scientific">Aminivibrio pyruvatiphilus</name>
    <dbReference type="NCBI Taxonomy" id="1005740"/>
    <lineage>
        <taxon>Bacteria</taxon>
        <taxon>Thermotogati</taxon>
        <taxon>Synergistota</taxon>
        <taxon>Synergistia</taxon>
        <taxon>Synergistales</taxon>
        <taxon>Aminobacteriaceae</taxon>
        <taxon>Aminivibrio</taxon>
    </lineage>
</organism>
<proteinExistence type="inferred from homology"/>
<comment type="subunit">
    <text evidence="2 10">Heterotrimer of A, B and C subunits.</text>
</comment>
<evidence type="ECO:0000256" key="5">
    <source>
        <dbReference type="ARBA" id="ARBA00022840"/>
    </source>
</evidence>
<evidence type="ECO:0000313" key="13">
    <source>
        <dbReference type="Proteomes" id="UP000295066"/>
    </source>
</evidence>
<dbReference type="NCBIfam" id="NF004012">
    <property type="entry name" value="PRK05477.1-2"/>
    <property type="match status" value="1"/>
</dbReference>
<comment type="catalytic activity">
    <reaction evidence="9 10">
        <text>L-glutamyl-tRNA(Gln) + L-glutamine + ATP + H2O = L-glutaminyl-tRNA(Gln) + L-glutamate + ADP + phosphate + H(+)</text>
        <dbReference type="Rhea" id="RHEA:17521"/>
        <dbReference type="Rhea" id="RHEA-COMP:9681"/>
        <dbReference type="Rhea" id="RHEA-COMP:9684"/>
        <dbReference type="ChEBI" id="CHEBI:15377"/>
        <dbReference type="ChEBI" id="CHEBI:15378"/>
        <dbReference type="ChEBI" id="CHEBI:29985"/>
        <dbReference type="ChEBI" id="CHEBI:30616"/>
        <dbReference type="ChEBI" id="CHEBI:43474"/>
        <dbReference type="ChEBI" id="CHEBI:58359"/>
        <dbReference type="ChEBI" id="CHEBI:78520"/>
        <dbReference type="ChEBI" id="CHEBI:78521"/>
        <dbReference type="ChEBI" id="CHEBI:456216"/>
    </reaction>
</comment>
<dbReference type="GO" id="GO:0050566">
    <property type="term" value="F:asparaginyl-tRNA synthase (glutamine-hydrolyzing) activity"/>
    <property type="evidence" value="ECO:0007669"/>
    <property type="project" value="RHEA"/>
</dbReference>
<dbReference type="InterPro" id="IPR014746">
    <property type="entry name" value="Gln_synth/guanido_kin_cat_dom"/>
</dbReference>
<evidence type="ECO:0000256" key="10">
    <source>
        <dbReference type="HAMAP-Rule" id="MF_00121"/>
    </source>
</evidence>
<dbReference type="PANTHER" id="PTHR11659">
    <property type="entry name" value="GLUTAMYL-TRNA GLN AMIDOTRANSFERASE SUBUNIT B MITOCHONDRIAL AND PROKARYOTIC PET112-RELATED"/>
    <property type="match status" value="1"/>
</dbReference>
<dbReference type="RefSeq" id="WP_133958860.1">
    <property type="nucleotide sequence ID" value="NZ_SORI01000021.1"/>
</dbReference>
<dbReference type="InterPro" id="IPR017959">
    <property type="entry name" value="Asn/Gln-tRNA_amidoTrfase_suB/E"/>
</dbReference>
<dbReference type="InterPro" id="IPR023168">
    <property type="entry name" value="GatB_Yqey_C_2"/>
</dbReference>
<keyword evidence="4 10" id="KW-0547">Nucleotide-binding</keyword>
<dbReference type="Pfam" id="PF02934">
    <property type="entry name" value="GatB_N"/>
    <property type="match status" value="1"/>
</dbReference>
<dbReference type="InterPro" id="IPR006075">
    <property type="entry name" value="Asn/Gln-tRNA_Trfase_suB/E_cat"/>
</dbReference>
<dbReference type="SUPFAM" id="SSF55931">
    <property type="entry name" value="Glutamine synthetase/guanido kinase"/>
    <property type="match status" value="1"/>
</dbReference>
<dbReference type="Gene3D" id="1.10.150.380">
    <property type="entry name" value="GatB domain, N-terminal subdomain"/>
    <property type="match status" value="1"/>
</dbReference>
<dbReference type="EMBL" id="SORI01000021">
    <property type="protein sequence ID" value="TDY55892.1"/>
    <property type="molecule type" value="Genomic_DNA"/>
</dbReference>
<evidence type="ECO:0000256" key="3">
    <source>
        <dbReference type="ARBA" id="ARBA00022598"/>
    </source>
</evidence>
<comment type="caution">
    <text evidence="12">The sequence shown here is derived from an EMBL/GenBank/DDBJ whole genome shotgun (WGS) entry which is preliminary data.</text>
</comment>
<dbReference type="InterPro" id="IPR018027">
    <property type="entry name" value="Asn/Gln_amidotransferase"/>
</dbReference>
<dbReference type="InterPro" id="IPR042114">
    <property type="entry name" value="GatB_C_1"/>
</dbReference>
<dbReference type="Gene3D" id="1.10.10.410">
    <property type="match status" value="1"/>
</dbReference>
<dbReference type="InterPro" id="IPR004413">
    <property type="entry name" value="GatB"/>
</dbReference>
<dbReference type="GO" id="GO:0050567">
    <property type="term" value="F:glutaminyl-tRNA synthase (glutamine-hydrolyzing) activity"/>
    <property type="evidence" value="ECO:0007669"/>
    <property type="project" value="UniProtKB-UniRule"/>
</dbReference>
<comment type="catalytic activity">
    <reaction evidence="8 10">
        <text>L-aspartyl-tRNA(Asn) + L-glutamine + ATP + H2O = L-asparaginyl-tRNA(Asn) + L-glutamate + ADP + phosphate + 2 H(+)</text>
        <dbReference type="Rhea" id="RHEA:14513"/>
        <dbReference type="Rhea" id="RHEA-COMP:9674"/>
        <dbReference type="Rhea" id="RHEA-COMP:9677"/>
        <dbReference type="ChEBI" id="CHEBI:15377"/>
        <dbReference type="ChEBI" id="CHEBI:15378"/>
        <dbReference type="ChEBI" id="CHEBI:29985"/>
        <dbReference type="ChEBI" id="CHEBI:30616"/>
        <dbReference type="ChEBI" id="CHEBI:43474"/>
        <dbReference type="ChEBI" id="CHEBI:58359"/>
        <dbReference type="ChEBI" id="CHEBI:78515"/>
        <dbReference type="ChEBI" id="CHEBI:78516"/>
        <dbReference type="ChEBI" id="CHEBI:456216"/>
    </reaction>
</comment>
<dbReference type="GO" id="GO:0005524">
    <property type="term" value="F:ATP binding"/>
    <property type="evidence" value="ECO:0007669"/>
    <property type="project" value="UniProtKB-KW"/>
</dbReference>
<protein>
    <recommendedName>
        <fullName evidence="10">Aspartyl/glutamyl-tRNA(Asn/Gln) amidotransferase subunit B</fullName>
        <shortName evidence="10">Asp/Glu-ADT subunit B</shortName>
        <ecNumber evidence="10">6.3.5.-</ecNumber>
    </recommendedName>
</protein>
<reference evidence="12 13" key="1">
    <citation type="submission" date="2019-03" db="EMBL/GenBank/DDBJ databases">
        <title>Genomic Encyclopedia of Type Strains, Phase IV (KMG-IV): sequencing the most valuable type-strain genomes for metagenomic binning, comparative biology and taxonomic classification.</title>
        <authorList>
            <person name="Goeker M."/>
        </authorList>
    </citation>
    <scope>NUCLEOTIDE SEQUENCE [LARGE SCALE GENOMIC DNA]</scope>
    <source>
        <strain evidence="12 13">DSM 25964</strain>
    </source>
</reference>
<dbReference type="HAMAP" id="MF_00121">
    <property type="entry name" value="GatB"/>
    <property type="match status" value="1"/>
</dbReference>
<dbReference type="EC" id="6.3.5.-" evidence="10"/>
<keyword evidence="3 10" id="KW-0436">Ligase</keyword>
<keyword evidence="12" id="KW-0808">Transferase</keyword>
<dbReference type="PROSITE" id="PS01234">
    <property type="entry name" value="GATB"/>
    <property type="match status" value="1"/>
</dbReference>
<dbReference type="Pfam" id="PF02637">
    <property type="entry name" value="GatB_Yqey"/>
    <property type="match status" value="1"/>
</dbReference>